<dbReference type="PANTHER" id="PTHR42899:SF1">
    <property type="entry name" value="SPERMATOGENESIS-ASSOCIATED PROTEIN 20"/>
    <property type="match status" value="1"/>
</dbReference>
<evidence type="ECO:0000313" key="3">
    <source>
        <dbReference type="Proteomes" id="UP001596039"/>
    </source>
</evidence>
<reference evidence="3" key="1">
    <citation type="journal article" date="2019" name="Int. J. Syst. Evol. Microbiol.">
        <title>The Global Catalogue of Microorganisms (GCM) 10K type strain sequencing project: providing services to taxonomists for standard genome sequencing and annotation.</title>
        <authorList>
            <consortium name="The Broad Institute Genomics Platform"/>
            <consortium name="The Broad Institute Genome Sequencing Center for Infectious Disease"/>
            <person name="Wu L."/>
            <person name="Ma J."/>
        </authorList>
    </citation>
    <scope>NUCLEOTIDE SEQUENCE [LARGE SCALE GENOMIC DNA]</scope>
    <source>
        <strain evidence="3">CGMCC 4.6997</strain>
    </source>
</reference>
<sequence length="616" mass="64180">MTNRLADAASPYLRAHADNPVDWWPWSEQALAEAEARDVPVFVSIGYATCHWCHVMARESFSDPELAAYLNAQFVSIKVDREEHPEVDASYLAAASAFTGNLGWPLSVFATPDGAAFFAGTYFPPRPVGDTPSFRMVLEAIVEAWQQRRDEVEGAAEAVLDALAQSRAEAVSALPTPAELTVAVERLASLEDPEFGGLGRGSKFPNAPVLAFLTERGAAGDARAAGFAARMLATLASSPLRDSVVGGFFRYAVERDWSQPHYERMLSDNAQLLALAATTPAGREFGTGIARFLLDVLRLPAGPAAGAFASALDSESPIDGVRSEGGYYALDAAGRARQPRPALDAKVLTGLNGMAIGALAVAGSRWGQREWVDAARVAADAVLGIHLPGGAAGPIARASLDGRLSDAVATLEDIGGLAGGLLRLALATGEARYAVIARTLVERTRDGDAVAAPGGIDPVLARHGLAVAPDLDDGATPSGAALLADAAVLLWSLSGDDAHRRIAEDAIAPALARALDQPSAFGAALAVASRLAGPVRQLVVVADDPADPLAELARLDGPEPTCVVSVAQAEAFAASGFGLFEGRSLRDGRAAAYLCEHFVCRLPVTTPARLAPLLTP</sequence>
<dbReference type="InterPro" id="IPR004879">
    <property type="entry name" value="Ssp411-like_TRX"/>
</dbReference>
<evidence type="ECO:0000313" key="2">
    <source>
        <dbReference type="EMBL" id="MFC5500824.1"/>
    </source>
</evidence>
<dbReference type="EMBL" id="JBHSMG010000001">
    <property type="protein sequence ID" value="MFC5500824.1"/>
    <property type="molecule type" value="Genomic_DNA"/>
</dbReference>
<feature type="domain" description="Spermatogenesis-associated protein 20-like TRX" evidence="1">
    <location>
        <begin position="2"/>
        <end position="163"/>
    </location>
</feature>
<dbReference type="PANTHER" id="PTHR42899">
    <property type="entry name" value="SPERMATOGENESIS-ASSOCIATED PROTEIN 20"/>
    <property type="match status" value="1"/>
</dbReference>
<dbReference type="RefSeq" id="WP_386738437.1">
    <property type="nucleotide sequence ID" value="NZ_JBHSMG010000001.1"/>
</dbReference>
<proteinExistence type="predicted"/>
<dbReference type="Pfam" id="PF03190">
    <property type="entry name" value="Thioredox_DsbH"/>
    <property type="match status" value="1"/>
</dbReference>
<dbReference type="InterPro" id="IPR036249">
    <property type="entry name" value="Thioredoxin-like_sf"/>
</dbReference>
<gene>
    <name evidence="2" type="ORF">ACFPJ4_01070</name>
</gene>
<dbReference type="SUPFAM" id="SSF52833">
    <property type="entry name" value="Thioredoxin-like"/>
    <property type="match status" value="1"/>
</dbReference>
<dbReference type="InterPro" id="IPR008928">
    <property type="entry name" value="6-hairpin_glycosidase_sf"/>
</dbReference>
<dbReference type="PIRSF" id="PIRSF006402">
    <property type="entry name" value="UCP006402_thioredoxin"/>
    <property type="match status" value="1"/>
</dbReference>
<protein>
    <submittedName>
        <fullName evidence="2">Thioredoxin domain-containing protein</fullName>
    </submittedName>
</protein>
<keyword evidence="3" id="KW-1185">Reference proteome</keyword>
<comment type="caution">
    <text evidence="2">The sequence shown here is derived from an EMBL/GenBank/DDBJ whole genome shotgun (WGS) entry which is preliminary data.</text>
</comment>
<dbReference type="Gene3D" id="3.40.30.10">
    <property type="entry name" value="Glutaredoxin"/>
    <property type="match status" value="1"/>
</dbReference>
<evidence type="ECO:0000259" key="1">
    <source>
        <dbReference type="Pfam" id="PF03190"/>
    </source>
</evidence>
<name>A0ABW0NM61_9MICO</name>
<dbReference type="InterPro" id="IPR024705">
    <property type="entry name" value="Ssp411"/>
</dbReference>
<organism evidence="2 3">
    <name type="scientific">Lysinimonas soli</name>
    <dbReference type="NCBI Taxonomy" id="1074233"/>
    <lineage>
        <taxon>Bacteria</taxon>
        <taxon>Bacillati</taxon>
        <taxon>Actinomycetota</taxon>
        <taxon>Actinomycetes</taxon>
        <taxon>Micrococcales</taxon>
        <taxon>Microbacteriaceae</taxon>
        <taxon>Lysinimonas</taxon>
    </lineage>
</organism>
<dbReference type="SUPFAM" id="SSF48208">
    <property type="entry name" value="Six-hairpin glycosidases"/>
    <property type="match status" value="1"/>
</dbReference>
<dbReference type="CDD" id="cd02955">
    <property type="entry name" value="SSP411"/>
    <property type="match status" value="1"/>
</dbReference>
<accession>A0ABW0NM61</accession>
<dbReference type="Proteomes" id="UP001596039">
    <property type="component" value="Unassembled WGS sequence"/>
</dbReference>